<feature type="binding site" evidence="11">
    <location>
        <position position="61"/>
    </location>
    <ligand>
        <name>substrate</name>
    </ligand>
</feature>
<evidence type="ECO:0000256" key="5">
    <source>
        <dbReference type="ARBA" id="ARBA00022679"/>
    </source>
</evidence>
<gene>
    <name evidence="11" type="primary">aroK</name>
    <name evidence="12" type="ORF">HII30_02680</name>
</gene>
<name>A0A848M1R6_PAELE</name>
<keyword evidence="11" id="KW-0963">Cytoplasm</keyword>
<feature type="binding site" evidence="11">
    <location>
        <position position="83"/>
    </location>
    <ligand>
        <name>substrate</name>
    </ligand>
</feature>
<evidence type="ECO:0000256" key="10">
    <source>
        <dbReference type="ARBA" id="ARBA00048567"/>
    </source>
</evidence>
<dbReference type="Pfam" id="PF01202">
    <property type="entry name" value="SKI"/>
    <property type="match status" value="1"/>
</dbReference>
<dbReference type="RefSeq" id="WP_169503393.1">
    <property type="nucleotide sequence ID" value="NZ_JABBPN010000002.1"/>
</dbReference>
<keyword evidence="11" id="KW-0479">Metal-binding</keyword>
<comment type="catalytic activity">
    <reaction evidence="10 11">
        <text>shikimate + ATP = 3-phosphoshikimate + ADP + H(+)</text>
        <dbReference type="Rhea" id="RHEA:13121"/>
        <dbReference type="ChEBI" id="CHEBI:15378"/>
        <dbReference type="ChEBI" id="CHEBI:30616"/>
        <dbReference type="ChEBI" id="CHEBI:36208"/>
        <dbReference type="ChEBI" id="CHEBI:145989"/>
        <dbReference type="ChEBI" id="CHEBI:456216"/>
        <dbReference type="EC" id="2.7.1.71"/>
    </reaction>
</comment>
<dbReference type="PANTHER" id="PTHR21087">
    <property type="entry name" value="SHIKIMATE KINASE"/>
    <property type="match status" value="1"/>
</dbReference>
<accession>A0A848M1R6</accession>
<comment type="similarity">
    <text evidence="2 11">Belongs to the shikimate kinase family.</text>
</comment>
<dbReference type="GO" id="GO:0000287">
    <property type="term" value="F:magnesium ion binding"/>
    <property type="evidence" value="ECO:0007669"/>
    <property type="project" value="UniProtKB-UniRule"/>
</dbReference>
<evidence type="ECO:0000256" key="11">
    <source>
        <dbReference type="HAMAP-Rule" id="MF_00109"/>
    </source>
</evidence>
<evidence type="ECO:0000256" key="7">
    <source>
        <dbReference type="ARBA" id="ARBA00022777"/>
    </source>
</evidence>
<keyword evidence="4 11" id="KW-0028">Amino-acid biosynthesis</keyword>
<dbReference type="GO" id="GO:0005829">
    <property type="term" value="C:cytosol"/>
    <property type="evidence" value="ECO:0007669"/>
    <property type="project" value="TreeGrafter"/>
</dbReference>
<feature type="binding site" evidence="11">
    <location>
        <position position="37"/>
    </location>
    <ligand>
        <name>substrate</name>
    </ligand>
</feature>
<evidence type="ECO:0000256" key="4">
    <source>
        <dbReference type="ARBA" id="ARBA00022605"/>
    </source>
</evidence>
<dbReference type="SUPFAM" id="SSF52540">
    <property type="entry name" value="P-loop containing nucleoside triphosphate hydrolases"/>
    <property type="match status" value="1"/>
</dbReference>
<dbReference type="Gene3D" id="3.40.50.300">
    <property type="entry name" value="P-loop containing nucleotide triphosphate hydrolases"/>
    <property type="match status" value="1"/>
</dbReference>
<dbReference type="InterPro" id="IPR031322">
    <property type="entry name" value="Shikimate/glucono_kinase"/>
</dbReference>
<dbReference type="PRINTS" id="PR01100">
    <property type="entry name" value="SHIKIMTKNASE"/>
</dbReference>
<evidence type="ECO:0000256" key="9">
    <source>
        <dbReference type="ARBA" id="ARBA00023141"/>
    </source>
</evidence>
<sequence>MDQRDRNIILVGMMGTGKSTAGRLIAQELDYTFVDLDQEIEMAAGRPIADIFASDGEPVFRDLESAMLEQMCSRKGLVIATGGGAVLRKENCELMSRKGWVAALTAEIPAIVERVSGDRSRPLLSGGDLEERVRRIMEERKECYSFAEVTVDTTGLSAHEVGREILMHYRV</sequence>
<evidence type="ECO:0000313" key="13">
    <source>
        <dbReference type="Proteomes" id="UP000565468"/>
    </source>
</evidence>
<evidence type="ECO:0000256" key="8">
    <source>
        <dbReference type="ARBA" id="ARBA00022840"/>
    </source>
</evidence>
<comment type="pathway">
    <text evidence="1 11">Metabolic intermediate biosynthesis; chorismate biosynthesis; chorismate from D-erythrose 4-phosphate and phosphoenolpyruvate: step 5/7.</text>
</comment>
<comment type="caution">
    <text evidence="12">The sequence shown here is derived from an EMBL/GenBank/DDBJ whole genome shotgun (WGS) entry which is preliminary data.</text>
</comment>
<evidence type="ECO:0000256" key="1">
    <source>
        <dbReference type="ARBA" id="ARBA00004842"/>
    </source>
</evidence>
<protein>
    <recommendedName>
        <fullName evidence="3 11">Shikimate kinase</fullName>
        <shortName evidence="11">SK</shortName>
        <ecNumber evidence="3 11">2.7.1.71</ecNumber>
    </recommendedName>
</protein>
<comment type="function">
    <text evidence="11">Catalyzes the specific phosphorylation of the 3-hydroxyl group of shikimic acid using ATP as a cosubstrate.</text>
</comment>
<evidence type="ECO:0000256" key="2">
    <source>
        <dbReference type="ARBA" id="ARBA00006997"/>
    </source>
</evidence>
<keyword evidence="13" id="KW-1185">Reference proteome</keyword>
<organism evidence="12 13">
    <name type="scientific">Paenibacillus lemnae</name>
    <dbReference type="NCBI Taxonomy" id="1330551"/>
    <lineage>
        <taxon>Bacteria</taxon>
        <taxon>Bacillati</taxon>
        <taxon>Bacillota</taxon>
        <taxon>Bacilli</taxon>
        <taxon>Bacillales</taxon>
        <taxon>Paenibacillaceae</taxon>
        <taxon>Paenibacillus</taxon>
    </lineage>
</organism>
<keyword evidence="11" id="KW-0460">Magnesium</keyword>
<dbReference type="InterPro" id="IPR023000">
    <property type="entry name" value="Shikimate_kinase_CS"/>
</dbReference>
<dbReference type="UniPathway" id="UPA00053">
    <property type="reaction ID" value="UER00088"/>
</dbReference>
<comment type="cofactor">
    <cofactor evidence="11">
        <name>Mg(2+)</name>
        <dbReference type="ChEBI" id="CHEBI:18420"/>
    </cofactor>
    <text evidence="11">Binds 1 Mg(2+) ion per subunit.</text>
</comment>
<keyword evidence="5 11" id="KW-0808">Transferase</keyword>
<dbReference type="PROSITE" id="PS01128">
    <property type="entry name" value="SHIKIMATE_KINASE"/>
    <property type="match status" value="1"/>
</dbReference>
<dbReference type="EC" id="2.7.1.71" evidence="3 11"/>
<dbReference type="EMBL" id="JABBPN010000002">
    <property type="protein sequence ID" value="NMO94695.1"/>
    <property type="molecule type" value="Genomic_DNA"/>
</dbReference>
<dbReference type="InterPro" id="IPR027417">
    <property type="entry name" value="P-loop_NTPase"/>
</dbReference>
<comment type="caution">
    <text evidence="11">Lacks conserved residue(s) required for the propagation of feature annotation.</text>
</comment>
<dbReference type="InterPro" id="IPR000623">
    <property type="entry name" value="Shikimate_kinase/TSH1"/>
</dbReference>
<proteinExistence type="inferred from homology"/>
<dbReference type="GO" id="GO:0005524">
    <property type="term" value="F:ATP binding"/>
    <property type="evidence" value="ECO:0007669"/>
    <property type="project" value="UniProtKB-UniRule"/>
</dbReference>
<dbReference type="GO" id="GO:0004765">
    <property type="term" value="F:shikimate kinase activity"/>
    <property type="evidence" value="ECO:0007669"/>
    <property type="project" value="UniProtKB-UniRule"/>
</dbReference>
<feature type="binding site" evidence="11">
    <location>
        <position position="140"/>
    </location>
    <ligand>
        <name>substrate</name>
    </ligand>
</feature>
<feature type="binding site" evidence="11">
    <location>
        <position position="19"/>
    </location>
    <ligand>
        <name>Mg(2+)</name>
        <dbReference type="ChEBI" id="CHEBI:18420"/>
    </ligand>
</feature>
<evidence type="ECO:0000313" key="12">
    <source>
        <dbReference type="EMBL" id="NMO94695.1"/>
    </source>
</evidence>
<evidence type="ECO:0000256" key="6">
    <source>
        <dbReference type="ARBA" id="ARBA00022741"/>
    </source>
</evidence>
<dbReference type="GO" id="GO:0009073">
    <property type="term" value="P:aromatic amino acid family biosynthetic process"/>
    <property type="evidence" value="ECO:0007669"/>
    <property type="project" value="UniProtKB-KW"/>
</dbReference>
<keyword evidence="6 11" id="KW-0547">Nucleotide-binding</keyword>
<keyword evidence="8 11" id="KW-0067">ATP-binding</keyword>
<dbReference type="HAMAP" id="MF_00109">
    <property type="entry name" value="Shikimate_kinase"/>
    <property type="match status" value="1"/>
</dbReference>
<comment type="subcellular location">
    <subcellularLocation>
        <location evidence="11">Cytoplasm</location>
    </subcellularLocation>
</comment>
<dbReference type="CDD" id="cd00464">
    <property type="entry name" value="SK"/>
    <property type="match status" value="1"/>
</dbReference>
<keyword evidence="9 11" id="KW-0057">Aromatic amino acid biosynthesis</keyword>
<feature type="binding site" evidence="11">
    <location>
        <position position="121"/>
    </location>
    <ligand>
        <name>ATP</name>
        <dbReference type="ChEBI" id="CHEBI:30616"/>
    </ligand>
</feature>
<dbReference type="PANTHER" id="PTHR21087:SF16">
    <property type="entry name" value="SHIKIMATE KINASE 1, CHLOROPLASTIC"/>
    <property type="match status" value="1"/>
</dbReference>
<dbReference type="AlphaFoldDB" id="A0A848M1R6"/>
<dbReference type="GO" id="GO:0009423">
    <property type="term" value="P:chorismate biosynthetic process"/>
    <property type="evidence" value="ECO:0007669"/>
    <property type="project" value="UniProtKB-UniRule"/>
</dbReference>
<dbReference type="GO" id="GO:0008652">
    <property type="term" value="P:amino acid biosynthetic process"/>
    <property type="evidence" value="ECO:0007669"/>
    <property type="project" value="UniProtKB-KW"/>
</dbReference>
<evidence type="ECO:0000256" key="3">
    <source>
        <dbReference type="ARBA" id="ARBA00012154"/>
    </source>
</evidence>
<comment type="subunit">
    <text evidence="11">Monomer.</text>
</comment>
<keyword evidence="7 11" id="KW-0418">Kinase</keyword>
<feature type="binding site" evidence="11">
    <location>
        <begin position="15"/>
        <end position="20"/>
    </location>
    <ligand>
        <name>ATP</name>
        <dbReference type="ChEBI" id="CHEBI:30616"/>
    </ligand>
</feature>
<reference evidence="12 13" key="1">
    <citation type="submission" date="2020-04" db="EMBL/GenBank/DDBJ databases">
        <title>Paenibacillus algicola sp. nov., a novel marine bacterium producing alginate lyase.</title>
        <authorList>
            <person name="Huang H."/>
        </authorList>
    </citation>
    <scope>NUCLEOTIDE SEQUENCE [LARGE SCALE GENOMIC DNA]</scope>
    <source>
        <strain evidence="12 13">L7-75</strain>
    </source>
</reference>
<dbReference type="Proteomes" id="UP000565468">
    <property type="component" value="Unassembled WGS sequence"/>
</dbReference>